<proteinExistence type="predicted"/>
<protein>
    <submittedName>
        <fullName evidence="3">Uncharacterized protein</fullName>
    </submittedName>
</protein>
<keyword evidence="2" id="KW-0472">Membrane</keyword>
<dbReference type="EMBL" id="CATQJL010000223">
    <property type="protein sequence ID" value="CAJ0596786.1"/>
    <property type="molecule type" value="Genomic_DNA"/>
</dbReference>
<sequence length="601" mass="67006">MNYTAVADLQSTEAVNSSTADAAGLLTTFSEECNEHFYAYAKSEEHKILFCNAYAARLMKAIYNDISAEQAQKMLDQDSRKGGLFGGLFAEVAFSQITFALVFGFGIFMAFFLIVIGVLIFFKRCIWQPQVFNAVSGLKSDALSIKKVAEDADIREVTDGLTAAVNHFLSRIYITDLESNFKMGVFDDELKALPQYFYNVQSKALEDLELIIKFCIQVLEELIKCAKNVEEKIKLIIIETGVASHAMKLLLGIWFPIIVAAMCICTIIALSLSILEHTRMGQSFSEPTPKRGILSRITAEVIGAFAYMTVVFGAIIFVMFSYGLLIGYGALTSTSALFRDFLIFEKASLSLTSPISHETIHIKLIDVLENCQEKQDFYNAVRLGKVLKPADLEKGLKKIVKEGNQSRIFQKNLEDYKVYFAEAYLAAQAINKNLSKISFDEYGDNIKKPSIAFKNNIIAVAEKAKEVVQKITNLQNEQEEMAGSLTTNLEVFVKNVIEIFAEFLKQLQSSSQKCNTLSITRPALRNFMLKRIATPIQGQWLACLIAGLTSILAFAGLLMSTKHFKSYVPLDDDDDAYPEANEQQSMQPEKGKDTDAAQPLL</sequence>
<evidence type="ECO:0000256" key="2">
    <source>
        <dbReference type="SAM" id="Phobius"/>
    </source>
</evidence>
<evidence type="ECO:0000313" key="4">
    <source>
        <dbReference type="Proteomes" id="UP001176961"/>
    </source>
</evidence>
<evidence type="ECO:0000256" key="1">
    <source>
        <dbReference type="SAM" id="MobiDB-lite"/>
    </source>
</evidence>
<dbReference type="AlphaFoldDB" id="A0AA36GRD9"/>
<feature type="transmembrane region" description="Helical" evidence="2">
    <location>
        <begin position="540"/>
        <end position="559"/>
    </location>
</feature>
<keyword evidence="4" id="KW-1185">Reference proteome</keyword>
<feature type="region of interest" description="Disordered" evidence="1">
    <location>
        <begin position="574"/>
        <end position="601"/>
    </location>
</feature>
<gene>
    <name evidence="3" type="ORF">CYNAS_LOCUS8769</name>
</gene>
<comment type="caution">
    <text evidence="3">The sequence shown here is derived from an EMBL/GenBank/DDBJ whole genome shotgun (WGS) entry which is preliminary data.</text>
</comment>
<accession>A0AA36GRD9</accession>
<reference evidence="3" key="1">
    <citation type="submission" date="2023-07" db="EMBL/GenBank/DDBJ databases">
        <authorList>
            <consortium name="CYATHOMIX"/>
        </authorList>
    </citation>
    <scope>NUCLEOTIDE SEQUENCE</scope>
    <source>
        <strain evidence="3">N/A</strain>
    </source>
</reference>
<name>A0AA36GRD9_CYLNA</name>
<organism evidence="3 4">
    <name type="scientific">Cylicocyclus nassatus</name>
    <name type="common">Nematode worm</name>
    <dbReference type="NCBI Taxonomy" id="53992"/>
    <lineage>
        <taxon>Eukaryota</taxon>
        <taxon>Metazoa</taxon>
        <taxon>Ecdysozoa</taxon>
        <taxon>Nematoda</taxon>
        <taxon>Chromadorea</taxon>
        <taxon>Rhabditida</taxon>
        <taxon>Rhabditina</taxon>
        <taxon>Rhabditomorpha</taxon>
        <taxon>Strongyloidea</taxon>
        <taxon>Strongylidae</taxon>
        <taxon>Cylicocyclus</taxon>
    </lineage>
</organism>
<feature type="transmembrane region" description="Helical" evidence="2">
    <location>
        <begin position="253"/>
        <end position="275"/>
    </location>
</feature>
<feature type="transmembrane region" description="Helical" evidence="2">
    <location>
        <begin position="304"/>
        <end position="331"/>
    </location>
</feature>
<evidence type="ECO:0000313" key="3">
    <source>
        <dbReference type="EMBL" id="CAJ0596786.1"/>
    </source>
</evidence>
<keyword evidence="2" id="KW-0812">Transmembrane</keyword>
<feature type="transmembrane region" description="Helical" evidence="2">
    <location>
        <begin position="97"/>
        <end position="122"/>
    </location>
</feature>
<dbReference type="Proteomes" id="UP001176961">
    <property type="component" value="Unassembled WGS sequence"/>
</dbReference>
<keyword evidence="2" id="KW-1133">Transmembrane helix</keyword>